<comment type="caution">
    <text evidence="11">The sequence shown here is derived from an EMBL/GenBank/DDBJ whole genome shotgun (WGS) entry which is preliminary data.</text>
</comment>
<feature type="transmembrane region" description="Helical" evidence="9">
    <location>
        <begin position="110"/>
        <end position="128"/>
    </location>
</feature>
<dbReference type="EMBL" id="JADGKB010000055">
    <property type="protein sequence ID" value="KAJ3256132.1"/>
    <property type="molecule type" value="Genomic_DNA"/>
</dbReference>
<evidence type="ECO:0000256" key="7">
    <source>
        <dbReference type="ARBA" id="ARBA00023136"/>
    </source>
</evidence>
<feature type="transmembrane region" description="Helical" evidence="9">
    <location>
        <begin position="545"/>
        <end position="565"/>
    </location>
</feature>
<gene>
    <name evidence="11" type="ORF">HK103_005701</name>
</gene>
<dbReference type="GO" id="GO:0022857">
    <property type="term" value="F:transmembrane transporter activity"/>
    <property type="evidence" value="ECO:0007669"/>
    <property type="project" value="InterPro"/>
</dbReference>
<evidence type="ECO:0000256" key="6">
    <source>
        <dbReference type="ARBA" id="ARBA00022989"/>
    </source>
</evidence>
<dbReference type="InterPro" id="IPR004638">
    <property type="entry name" value="EmrB-like"/>
</dbReference>
<feature type="transmembrane region" description="Helical" evidence="9">
    <location>
        <begin position="268"/>
        <end position="285"/>
    </location>
</feature>
<evidence type="ECO:0000256" key="3">
    <source>
        <dbReference type="ARBA" id="ARBA00022448"/>
    </source>
</evidence>
<dbReference type="InterPro" id="IPR001958">
    <property type="entry name" value="Tet-R_TetA/multi-R_MdtG-like"/>
</dbReference>
<feature type="compositionally biased region" description="Polar residues" evidence="8">
    <location>
        <begin position="18"/>
        <end position="27"/>
    </location>
</feature>
<evidence type="ECO:0000259" key="10">
    <source>
        <dbReference type="PROSITE" id="PS50850"/>
    </source>
</evidence>
<evidence type="ECO:0000256" key="8">
    <source>
        <dbReference type="SAM" id="MobiDB-lite"/>
    </source>
</evidence>
<dbReference type="FunFam" id="1.20.1720.10:FF:000013">
    <property type="entry name" value="Related to multidrug resistance proteins"/>
    <property type="match status" value="1"/>
</dbReference>
<feature type="transmembrane region" description="Helical" evidence="9">
    <location>
        <begin position="140"/>
        <end position="159"/>
    </location>
</feature>
<evidence type="ECO:0000313" key="11">
    <source>
        <dbReference type="EMBL" id="KAJ3256132.1"/>
    </source>
</evidence>
<keyword evidence="6 9" id="KW-1133">Transmembrane helix</keyword>
<accession>A0AAD5Y536</accession>
<keyword evidence="7 9" id="KW-0472">Membrane</keyword>
<dbReference type="PROSITE" id="PS50850">
    <property type="entry name" value="MFS"/>
    <property type="match status" value="1"/>
</dbReference>
<evidence type="ECO:0000256" key="2">
    <source>
        <dbReference type="ARBA" id="ARBA00008335"/>
    </source>
</evidence>
<feature type="transmembrane region" description="Helical" evidence="9">
    <location>
        <begin position="462"/>
        <end position="486"/>
    </location>
</feature>
<feature type="transmembrane region" description="Helical" evidence="9">
    <location>
        <begin position="165"/>
        <end position="186"/>
    </location>
</feature>
<organism evidence="11 12">
    <name type="scientific">Boothiomyces macroporosus</name>
    <dbReference type="NCBI Taxonomy" id="261099"/>
    <lineage>
        <taxon>Eukaryota</taxon>
        <taxon>Fungi</taxon>
        <taxon>Fungi incertae sedis</taxon>
        <taxon>Chytridiomycota</taxon>
        <taxon>Chytridiomycota incertae sedis</taxon>
        <taxon>Chytridiomycetes</taxon>
        <taxon>Rhizophydiales</taxon>
        <taxon>Terramycetaceae</taxon>
        <taxon>Boothiomyces</taxon>
    </lineage>
</organism>
<dbReference type="CDD" id="cd17502">
    <property type="entry name" value="MFS_Azr1_MDR_like"/>
    <property type="match status" value="1"/>
</dbReference>
<dbReference type="InterPro" id="IPR020846">
    <property type="entry name" value="MFS_dom"/>
</dbReference>
<dbReference type="PANTHER" id="PTHR23501:SF191">
    <property type="entry name" value="VACUOLAR BASIC AMINO ACID TRANSPORTER 4"/>
    <property type="match status" value="1"/>
</dbReference>
<feature type="transmembrane region" description="Helical" evidence="9">
    <location>
        <begin position="291"/>
        <end position="314"/>
    </location>
</feature>
<evidence type="ECO:0000256" key="9">
    <source>
        <dbReference type="SAM" id="Phobius"/>
    </source>
</evidence>
<protein>
    <recommendedName>
        <fullName evidence="10">Major facilitator superfamily (MFS) profile domain-containing protein</fullName>
    </recommendedName>
</protein>
<keyword evidence="5 9" id="KW-0812">Transmembrane</keyword>
<keyword evidence="4" id="KW-1003">Cell membrane</keyword>
<dbReference type="GO" id="GO:0005886">
    <property type="term" value="C:plasma membrane"/>
    <property type="evidence" value="ECO:0007669"/>
    <property type="project" value="UniProtKB-SubCell"/>
</dbReference>
<keyword evidence="12" id="KW-1185">Reference proteome</keyword>
<dbReference type="PANTHER" id="PTHR23501">
    <property type="entry name" value="MAJOR FACILITATOR SUPERFAMILY"/>
    <property type="match status" value="1"/>
</dbReference>
<feature type="domain" description="Major facilitator superfamily (MFS) profile" evidence="10">
    <location>
        <begin position="75"/>
        <end position="568"/>
    </location>
</feature>
<proteinExistence type="inferred from homology"/>
<dbReference type="PRINTS" id="PR01035">
    <property type="entry name" value="TCRTETA"/>
</dbReference>
<reference evidence="11" key="1">
    <citation type="submission" date="2020-05" db="EMBL/GenBank/DDBJ databases">
        <title>Phylogenomic resolution of chytrid fungi.</title>
        <authorList>
            <person name="Stajich J.E."/>
            <person name="Amses K."/>
            <person name="Simmons R."/>
            <person name="Seto K."/>
            <person name="Myers J."/>
            <person name="Bonds A."/>
            <person name="Quandt C.A."/>
            <person name="Barry K."/>
            <person name="Liu P."/>
            <person name="Grigoriev I."/>
            <person name="Longcore J.E."/>
            <person name="James T.Y."/>
        </authorList>
    </citation>
    <scope>NUCLEOTIDE SEQUENCE</scope>
    <source>
        <strain evidence="11">PLAUS21</strain>
    </source>
</reference>
<dbReference type="Proteomes" id="UP001210925">
    <property type="component" value="Unassembled WGS sequence"/>
</dbReference>
<dbReference type="InterPro" id="IPR036259">
    <property type="entry name" value="MFS_trans_sf"/>
</dbReference>
<keyword evidence="3" id="KW-0813">Transport</keyword>
<feature type="transmembrane region" description="Helical" evidence="9">
    <location>
        <begin position="72"/>
        <end position="98"/>
    </location>
</feature>
<sequence length="580" mass="63137">MTDNTDIPTTLPDPNLARTESNETANYQEIEKPEAAKLADEKNVVVETQVDKIDIDDVDETNGQPQLSRVEFLLIFVGLFFAVFLAALDQTIIGIAIPAIAKDFSSLSEVSWLGTAFLLTSTAFVPSYGKFADIFGRKVMILTAVTIFEIGSIICGAATDMNMLIAGRAIAGLGGGGVFSLTLIIISDLVPIYERPKYQGLIGAAFGAASVAGPLLGGFLTDNLSWRWNFYINVPIGAFAIAVCSIVLRLREPDQSTWRLKMKRIDFIGTFFLILAVVALLIPIQGGGTQFAWNSPTVIVLLALSAPLVGLFIFSQWKWSNEPIIPLHLFKNRYTVAPFISTFFLGMTMLPAFFYVPLYFQIVLDHSAQQAGIDTFPLVIGLVIFVISSGLFAGKTGYYLPPILIGSILGSVGTFLMSTLDETSSVWQRIFYLFIPGVGIGMCLQTELIACQDSVEEHDLSIVTALKSFWQSIGSVFGLAIASTYFNNVLQDKLREALAGVPLKIPLDTVVDIVSNNPLAIRSSYVPAQLTPVLVHAFVEAIQKLFLICVPFGILTFLSALFINWTPLDLSAKRAVPVGE</sequence>
<feature type="transmembrane region" description="Helical" evidence="9">
    <location>
        <begin position="198"/>
        <end position="216"/>
    </location>
</feature>
<evidence type="ECO:0000256" key="1">
    <source>
        <dbReference type="ARBA" id="ARBA00004651"/>
    </source>
</evidence>
<feature type="transmembrane region" description="Helical" evidence="9">
    <location>
        <begin position="376"/>
        <end position="393"/>
    </location>
</feature>
<name>A0AAD5Y536_9FUNG</name>
<dbReference type="Pfam" id="PF07690">
    <property type="entry name" value="MFS_1"/>
    <property type="match status" value="1"/>
</dbReference>
<comment type="subcellular location">
    <subcellularLocation>
        <location evidence="1">Cell membrane</location>
        <topology evidence="1">Multi-pass membrane protein</topology>
    </subcellularLocation>
</comment>
<evidence type="ECO:0000256" key="5">
    <source>
        <dbReference type="ARBA" id="ARBA00022692"/>
    </source>
</evidence>
<feature type="transmembrane region" description="Helical" evidence="9">
    <location>
        <begin position="228"/>
        <end position="248"/>
    </location>
</feature>
<evidence type="ECO:0000313" key="12">
    <source>
        <dbReference type="Proteomes" id="UP001210925"/>
    </source>
</evidence>
<dbReference type="SUPFAM" id="SSF103473">
    <property type="entry name" value="MFS general substrate transporter"/>
    <property type="match status" value="1"/>
</dbReference>
<dbReference type="Gene3D" id="1.20.1250.20">
    <property type="entry name" value="MFS general substrate transporter like domains"/>
    <property type="match status" value="1"/>
</dbReference>
<dbReference type="NCBIfam" id="TIGR00711">
    <property type="entry name" value="efflux_EmrB"/>
    <property type="match status" value="1"/>
</dbReference>
<dbReference type="Gene3D" id="1.20.1720.10">
    <property type="entry name" value="Multidrug resistance protein D"/>
    <property type="match status" value="1"/>
</dbReference>
<dbReference type="InterPro" id="IPR011701">
    <property type="entry name" value="MFS"/>
</dbReference>
<feature type="transmembrane region" description="Helical" evidence="9">
    <location>
        <begin position="335"/>
        <end position="356"/>
    </location>
</feature>
<comment type="similarity">
    <text evidence="2">Belongs to the major facilitator superfamily.</text>
</comment>
<dbReference type="AlphaFoldDB" id="A0AAD5Y536"/>
<feature type="region of interest" description="Disordered" evidence="8">
    <location>
        <begin position="1"/>
        <end position="28"/>
    </location>
</feature>
<evidence type="ECO:0000256" key="4">
    <source>
        <dbReference type="ARBA" id="ARBA00022475"/>
    </source>
</evidence>
<feature type="transmembrane region" description="Helical" evidence="9">
    <location>
        <begin position="398"/>
        <end position="418"/>
    </location>
</feature>